<dbReference type="SUPFAM" id="SSF51261">
    <property type="entry name" value="Duplicated hybrid motif"/>
    <property type="match status" value="1"/>
</dbReference>
<evidence type="ECO:0000259" key="2">
    <source>
        <dbReference type="Pfam" id="PF01464"/>
    </source>
</evidence>
<dbReference type="InterPro" id="IPR016047">
    <property type="entry name" value="M23ase_b-sheet_dom"/>
</dbReference>
<dbReference type="CDD" id="cd13399">
    <property type="entry name" value="Slt35-like"/>
    <property type="match status" value="1"/>
</dbReference>
<gene>
    <name evidence="4" type="ORF">DNHGIG_40010</name>
</gene>
<dbReference type="InterPro" id="IPR050570">
    <property type="entry name" value="Cell_wall_metabolism_enzyme"/>
</dbReference>
<dbReference type="EMBL" id="BOQE01000002">
    <property type="protein sequence ID" value="GIM48452.1"/>
    <property type="molecule type" value="Genomic_DNA"/>
</dbReference>
<dbReference type="Pfam" id="PF01551">
    <property type="entry name" value="Peptidase_M23"/>
    <property type="match status" value="1"/>
</dbReference>
<sequence length="531" mass="59397">MDGRWLYNQASALKKAGQRLIRKILVWILATFGPILLLFIMVSIIFGTFFGGISTGDYDADSSYNAQDENYAKPYKEETDKVNPPIISFNELERSYLLQWGLVYGIDTTGVNRNLELKIRKSHAKNIAEDLAPHFSYEDDTKTVTISCPDGTSTEVIPIKKLMKVDTYDGITTFRYDEREKVTFKSGECTVTIDQPKLTGMNYKQDFTRLDKAIKEYTNRKEVTEDDRSWVLQFAKGLDEKQENLDWLLEKRLFTPYLTGYIGEVPTYLIPIFQSAAKKYNVPFELLMAIAKQESTFNPEAVGPPFQENGQIIRCLGLMQIHPNTWAKFKVDGDGDGQINIFDAADNAFTGAHYLRYLIDEYHGDLHKVLYQYSGGSETYVNNVLGMADTFKKLLSAPASSSGYLWPVQGTSVHDITQYFGENGHRGLDIGAPEGTPILAPVSGVIKTIWTAAQDVNGGNSIVLHGVDGNDWYFAHLSAHKVHVGEIVGQGMIIGLVGQTGHATGPHLHLEFWANGNINDRRDPLPVLLGK</sequence>
<dbReference type="InterPro" id="IPR023346">
    <property type="entry name" value="Lysozyme-like_dom_sf"/>
</dbReference>
<protein>
    <submittedName>
        <fullName evidence="4">Uncharacterized protein</fullName>
    </submittedName>
</protein>
<dbReference type="InterPro" id="IPR011055">
    <property type="entry name" value="Dup_hybrid_motif"/>
</dbReference>
<evidence type="ECO:0000313" key="5">
    <source>
        <dbReference type="Proteomes" id="UP001057291"/>
    </source>
</evidence>
<proteinExistence type="predicted"/>
<dbReference type="Pfam" id="PF01464">
    <property type="entry name" value="SLT"/>
    <property type="match status" value="1"/>
</dbReference>
<evidence type="ECO:0000256" key="1">
    <source>
        <dbReference type="SAM" id="Phobius"/>
    </source>
</evidence>
<dbReference type="PANTHER" id="PTHR21666:SF270">
    <property type="entry name" value="MUREIN HYDROLASE ACTIVATOR ENVC"/>
    <property type="match status" value="1"/>
</dbReference>
<evidence type="ECO:0000259" key="3">
    <source>
        <dbReference type="Pfam" id="PF01551"/>
    </source>
</evidence>
<dbReference type="Gene3D" id="2.70.70.10">
    <property type="entry name" value="Glucose Permease (Domain IIA)"/>
    <property type="match status" value="1"/>
</dbReference>
<feature type="domain" description="Transglycosylase SLT" evidence="2">
    <location>
        <begin position="273"/>
        <end position="379"/>
    </location>
</feature>
<dbReference type="RefSeq" id="WP_282201505.1">
    <property type="nucleotide sequence ID" value="NZ_BOQE01000002.1"/>
</dbReference>
<name>A0AAV4LKW3_9BACL</name>
<dbReference type="AlphaFoldDB" id="A0AAV4LKW3"/>
<evidence type="ECO:0000313" key="4">
    <source>
        <dbReference type="EMBL" id="GIM48452.1"/>
    </source>
</evidence>
<feature type="domain" description="M23ase beta-sheet core" evidence="3">
    <location>
        <begin position="424"/>
        <end position="517"/>
    </location>
</feature>
<reference evidence="4" key="1">
    <citation type="journal article" date="2023" name="Int. J. Syst. Evol. Microbiol.">
        <title>Collibacillus ludicampi gen. nov., sp. nov., a new soil bacterium of the family Alicyclobacillaceae.</title>
        <authorList>
            <person name="Jojima T."/>
            <person name="Ioku Y."/>
            <person name="Fukuta Y."/>
            <person name="Shirasaka N."/>
            <person name="Matsumura Y."/>
            <person name="Mori M."/>
        </authorList>
    </citation>
    <scope>NUCLEOTIDE SEQUENCE</scope>
    <source>
        <strain evidence="4">TP075</strain>
    </source>
</reference>
<dbReference type="InterPro" id="IPR008258">
    <property type="entry name" value="Transglycosylase_SLT_dom_1"/>
</dbReference>
<dbReference type="PANTHER" id="PTHR21666">
    <property type="entry name" value="PEPTIDASE-RELATED"/>
    <property type="match status" value="1"/>
</dbReference>
<dbReference type="GO" id="GO:0004222">
    <property type="term" value="F:metalloendopeptidase activity"/>
    <property type="evidence" value="ECO:0007669"/>
    <property type="project" value="TreeGrafter"/>
</dbReference>
<feature type="transmembrane region" description="Helical" evidence="1">
    <location>
        <begin position="24"/>
        <end position="50"/>
    </location>
</feature>
<keyword evidence="1" id="KW-1133">Transmembrane helix</keyword>
<organism evidence="4 5">
    <name type="scientific">Collibacillus ludicampi</name>
    <dbReference type="NCBI Taxonomy" id="2771369"/>
    <lineage>
        <taxon>Bacteria</taxon>
        <taxon>Bacillati</taxon>
        <taxon>Bacillota</taxon>
        <taxon>Bacilli</taxon>
        <taxon>Bacillales</taxon>
        <taxon>Alicyclobacillaceae</taxon>
        <taxon>Collibacillus</taxon>
    </lineage>
</organism>
<keyword evidence="1" id="KW-0812">Transmembrane</keyword>
<dbReference type="Proteomes" id="UP001057291">
    <property type="component" value="Unassembled WGS sequence"/>
</dbReference>
<dbReference type="CDD" id="cd12797">
    <property type="entry name" value="M23_peptidase"/>
    <property type="match status" value="1"/>
</dbReference>
<keyword evidence="5" id="KW-1185">Reference proteome</keyword>
<dbReference type="SUPFAM" id="SSF53955">
    <property type="entry name" value="Lysozyme-like"/>
    <property type="match status" value="1"/>
</dbReference>
<keyword evidence="1" id="KW-0472">Membrane</keyword>
<dbReference type="Gene3D" id="1.10.530.10">
    <property type="match status" value="1"/>
</dbReference>
<accession>A0AAV4LKW3</accession>
<comment type="caution">
    <text evidence="4">The sequence shown here is derived from an EMBL/GenBank/DDBJ whole genome shotgun (WGS) entry which is preliminary data.</text>
</comment>